<gene>
    <name evidence="1" type="ORF">GCM10009747_31580</name>
</gene>
<dbReference type="Proteomes" id="UP001500506">
    <property type="component" value="Unassembled WGS sequence"/>
</dbReference>
<organism evidence="1 2">
    <name type="scientific">Agromyces humatus</name>
    <dbReference type="NCBI Taxonomy" id="279573"/>
    <lineage>
        <taxon>Bacteria</taxon>
        <taxon>Bacillati</taxon>
        <taxon>Actinomycetota</taxon>
        <taxon>Actinomycetes</taxon>
        <taxon>Micrococcales</taxon>
        <taxon>Microbacteriaceae</taxon>
        <taxon>Agromyces</taxon>
    </lineage>
</organism>
<dbReference type="EMBL" id="BAAANH010000007">
    <property type="protein sequence ID" value="GAA1768401.1"/>
    <property type="molecule type" value="Genomic_DNA"/>
</dbReference>
<proteinExistence type="predicted"/>
<keyword evidence="2" id="KW-1185">Reference proteome</keyword>
<comment type="caution">
    <text evidence="1">The sequence shown here is derived from an EMBL/GenBank/DDBJ whole genome shotgun (WGS) entry which is preliminary data.</text>
</comment>
<protein>
    <submittedName>
        <fullName evidence="1">Uncharacterized protein</fullName>
    </submittedName>
</protein>
<name>A0ABP4X216_9MICO</name>
<dbReference type="RefSeq" id="WP_232499280.1">
    <property type="nucleotide sequence ID" value="NZ_BAAANH010000007.1"/>
</dbReference>
<accession>A0ABP4X216</accession>
<evidence type="ECO:0000313" key="1">
    <source>
        <dbReference type="EMBL" id="GAA1768401.1"/>
    </source>
</evidence>
<reference evidence="2" key="1">
    <citation type="journal article" date="2019" name="Int. J. Syst. Evol. Microbiol.">
        <title>The Global Catalogue of Microorganisms (GCM) 10K type strain sequencing project: providing services to taxonomists for standard genome sequencing and annotation.</title>
        <authorList>
            <consortium name="The Broad Institute Genomics Platform"/>
            <consortium name="The Broad Institute Genome Sequencing Center for Infectious Disease"/>
            <person name="Wu L."/>
            <person name="Ma J."/>
        </authorList>
    </citation>
    <scope>NUCLEOTIDE SEQUENCE [LARGE SCALE GENOMIC DNA]</scope>
    <source>
        <strain evidence="2">JCM 14319</strain>
    </source>
</reference>
<sequence>MTDYKTKATEILAKTEDLARDLESHLGLAARTREWNPTFDTASEFRAERPEGQSVERQTHTDRFVSEYHNQASQAAKAVQELQQPGQTLTTAEAAARDTILALVDEIHAVQTHDDAIALVATINE</sequence>
<evidence type="ECO:0000313" key="2">
    <source>
        <dbReference type="Proteomes" id="UP001500506"/>
    </source>
</evidence>